<feature type="compositionally biased region" description="Low complexity" evidence="1">
    <location>
        <begin position="506"/>
        <end position="524"/>
    </location>
</feature>
<feature type="compositionally biased region" description="Polar residues" evidence="1">
    <location>
        <begin position="22"/>
        <end position="76"/>
    </location>
</feature>
<feature type="compositionally biased region" description="Polar residues" evidence="1">
    <location>
        <begin position="490"/>
        <end position="505"/>
    </location>
</feature>
<protein>
    <submittedName>
        <fullName evidence="2">Uncharacterized protein</fullName>
    </submittedName>
</protein>
<gene>
    <name evidence="2" type="ORF">CJN711_LOCUS31275</name>
</gene>
<evidence type="ECO:0000256" key="1">
    <source>
        <dbReference type="SAM" id="MobiDB-lite"/>
    </source>
</evidence>
<evidence type="ECO:0000313" key="3">
    <source>
        <dbReference type="Proteomes" id="UP000663855"/>
    </source>
</evidence>
<accession>A0A815XXH4</accession>
<proteinExistence type="predicted"/>
<feature type="compositionally biased region" description="Low complexity" evidence="1">
    <location>
        <begin position="272"/>
        <end position="285"/>
    </location>
</feature>
<feature type="compositionally biased region" description="Pro residues" evidence="1">
    <location>
        <begin position="645"/>
        <end position="656"/>
    </location>
</feature>
<feature type="compositionally biased region" description="Low complexity" evidence="1">
    <location>
        <begin position="323"/>
        <end position="387"/>
    </location>
</feature>
<feature type="compositionally biased region" description="Low complexity" evidence="1">
    <location>
        <begin position="552"/>
        <end position="561"/>
    </location>
</feature>
<name>A0A815XXH4_9BILA</name>
<dbReference type="EMBL" id="CAJNOV010014865">
    <property type="protein sequence ID" value="CAF1562768.1"/>
    <property type="molecule type" value="Genomic_DNA"/>
</dbReference>
<organism evidence="2 3">
    <name type="scientific">Rotaria magnacalcarata</name>
    <dbReference type="NCBI Taxonomy" id="392030"/>
    <lineage>
        <taxon>Eukaryota</taxon>
        <taxon>Metazoa</taxon>
        <taxon>Spiralia</taxon>
        <taxon>Gnathifera</taxon>
        <taxon>Rotifera</taxon>
        <taxon>Eurotatoria</taxon>
        <taxon>Bdelloidea</taxon>
        <taxon>Philodinida</taxon>
        <taxon>Philodinidae</taxon>
        <taxon>Rotaria</taxon>
    </lineage>
</organism>
<dbReference type="GO" id="GO:0016922">
    <property type="term" value="F:nuclear receptor binding"/>
    <property type="evidence" value="ECO:0007669"/>
    <property type="project" value="TreeGrafter"/>
</dbReference>
<feature type="compositionally biased region" description="Low complexity" evidence="1">
    <location>
        <begin position="408"/>
        <end position="418"/>
    </location>
</feature>
<dbReference type="PANTHER" id="PTHR46232:SF1">
    <property type="entry name" value="SWI_SNF-RELATED MATRIX-ASSOCIATED ACTIN-DEPENDENT REGULATOR OF CHROMATIN SUBFAMILY E MEMBER 1"/>
    <property type="match status" value="1"/>
</dbReference>
<evidence type="ECO:0000313" key="2">
    <source>
        <dbReference type="EMBL" id="CAF1562768.1"/>
    </source>
</evidence>
<dbReference type="GO" id="GO:0016514">
    <property type="term" value="C:SWI/SNF complex"/>
    <property type="evidence" value="ECO:0007669"/>
    <property type="project" value="TreeGrafter"/>
</dbReference>
<comment type="caution">
    <text evidence="2">The sequence shown here is derived from an EMBL/GenBank/DDBJ whole genome shotgun (WGS) entry which is preliminary data.</text>
</comment>
<feature type="compositionally biased region" description="Polar residues" evidence="1">
    <location>
        <begin position="434"/>
        <end position="446"/>
    </location>
</feature>
<dbReference type="GO" id="GO:0045892">
    <property type="term" value="P:negative regulation of DNA-templated transcription"/>
    <property type="evidence" value="ECO:0007669"/>
    <property type="project" value="TreeGrafter"/>
</dbReference>
<dbReference type="GO" id="GO:0031492">
    <property type="term" value="F:nucleosomal DNA binding"/>
    <property type="evidence" value="ECO:0007669"/>
    <property type="project" value="TreeGrafter"/>
</dbReference>
<feature type="region of interest" description="Disordered" evidence="1">
    <location>
        <begin position="1"/>
        <end position="87"/>
    </location>
</feature>
<sequence>MAQNAGPFLASPHVPPGFNARLPTSTSSPLLKRTTNGPVSIGNPPNTSMGSNMNVPPSSMRSSNSMGTLKSSSISMNPMDKSNPMPYSSRYTRKAWPMSRNINDKNMRGYDEHEPPYMRPNQPTHSIPPDTINSSSFTIEPAADDDEGDDTIFSARHMAAARFQRNQRLLHEICNEVCIPDLRSNISVDRILTLRRQVNALKTHRETFEKDLNELEEKHAEKKRRFLETNEKFHNEYADASRTNLSDEKTNEILQKHEAMEKLQKEKQLLALQQQQQTVTPSTQLQPPPPPPPPPPPLPSTVVSQPMAPPITKTEPIATVEIPQQTTSTPSVQTQSQSSPSIPPVQSVSASPSVPSQLPSSQSVSNQLPPLQTVQSQTPPTQTVSPQLASPQLPPAMLQTPPPPPPVMSQVPQQPSHPISQVPQLPPPAMVQIPPQQHQPPTSASQGYPMIHPGGGGYPPGYGHAPPTQYRPQISSSYPPGYGHAPPTQYRPQMSQRSAQYPSNVQWQQQQQQQHPPPQQQWQPNAYDSRYYSPYPPNVQQWSQQQPPPQQQWPSNQPQQPSTQMRGPPHPQQAQMYPNGVHYGYGGAVAAWNPNTHPSQAYGYPQNPSYDPSLVSGPPPPPQQQQYYQPPPPQMHNPPQGYDYGPPPPQQQMPPQ</sequence>
<feature type="compositionally biased region" description="Pro residues" evidence="1">
    <location>
        <begin position="286"/>
        <end position="299"/>
    </location>
</feature>
<feature type="region of interest" description="Disordered" evidence="1">
    <location>
        <begin position="272"/>
        <end position="656"/>
    </location>
</feature>
<dbReference type="Proteomes" id="UP000663855">
    <property type="component" value="Unassembled WGS sequence"/>
</dbReference>
<reference evidence="2" key="1">
    <citation type="submission" date="2021-02" db="EMBL/GenBank/DDBJ databases">
        <authorList>
            <person name="Nowell W R."/>
        </authorList>
    </citation>
    <scope>NUCLEOTIDE SEQUENCE</scope>
</reference>
<dbReference type="PANTHER" id="PTHR46232">
    <property type="entry name" value="SMARCE1 REGULATOR OF CHROMATIN"/>
    <property type="match status" value="1"/>
</dbReference>
<feature type="compositionally biased region" description="Pro residues" evidence="1">
    <location>
        <begin position="617"/>
        <end position="636"/>
    </location>
</feature>
<dbReference type="AlphaFoldDB" id="A0A815XXH4"/>